<feature type="transmembrane region" description="Helical" evidence="9">
    <location>
        <begin position="357"/>
        <end position="375"/>
    </location>
</feature>
<dbReference type="PRINTS" id="PR01176">
    <property type="entry name" value="GABABRECEPTR"/>
</dbReference>
<feature type="transmembrane region" description="Helical" evidence="9">
    <location>
        <begin position="181"/>
        <end position="199"/>
    </location>
</feature>
<evidence type="ECO:0000256" key="4">
    <source>
        <dbReference type="ARBA" id="ARBA00023040"/>
    </source>
</evidence>
<dbReference type="EMBL" id="UXUI01008762">
    <property type="protein sequence ID" value="VDD92318.1"/>
    <property type="molecule type" value="Genomic_DNA"/>
</dbReference>
<dbReference type="SUPFAM" id="SSF53822">
    <property type="entry name" value="Periplasmic binding protein-like I"/>
    <property type="match status" value="1"/>
</dbReference>
<dbReference type="STRING" id="51028.A0A0N4VAQ2"/>
<reference evidence="11 12" key="2">
    <citation type="submission" date="2018-10" db="EMBL/GenBank/DDBJ databases">
        <authorList>
            <consortium name="Pathogen Informatics"/>
        </authorList>
    </citation>
    <scope>NUCLEOTIDE SEQUENCE [LARGE SCALE GENOMIC DNA]</scope>
</reference>
<dbReference type="InterPro" id="IPR017978">
    <property type="entry name" value="GPCR_3_C"/>
</dbReference>
<dbReference type="Proteomes" id="UP000274131">
    <property type="component" value="Unassembled WGS sequence"/>
</dbReference>
<keyword evidence="8" id="KW-0807">Transducer</keyword>
<dbReference type="AlphaFoldDB" id="A0A0N4VAQ2"/>
<evidence type="ECO:0000256" key="7">
    <source>
        <dbReference type="ARBA" id="ARBA00023180"/>
    </source>
</evidence>
<protein>
    <submittedName>
        <fullName evidence="13">G_PROTEIN_RECEP_F3_4 domain-containing protein</fullName>
    </submittedName>
</protein>
<evidence type="ECO:0000313" key="12">
    <source>
        <dbReference type="Proteomes" id="UP000274131"/>
    </source>
</evidence>
<keyword evidence="4" id="KW-0297">G-protein coupled receptor</keyword>
<evidence type="ECO:0000256" key="3">
    <source>
        <dbReference type="ARBA" id="ARBA00022989"/>
    </source>
</evidence>
<sequence>MTNFFQTVREVKQELESSCDDKNCGNNQFTGYAYDGVWALAMAINTASLKYRSKYGVRFEPTNDEASWEAMHQLLFEALNQTSFQGVTVIKFKDNDRLGIVEILQWRDGAYVNIGYYNSLTNVLAPEKLLMGWKAPLDSNLEKEERVYVDTLLFLISSLMALTDIPIEHCFRFIKMSSPNLNNLIIAGSICTYASIILLGIDTRLVNRDCFVSLCYVKTWVLCLGFTLAFGSMFSKTWRVHSIFTNICMNKKAIKDYKLFLIVGFFVLLDMLTLLLWAFISPYSVAIAKLEPYVLEDKLIKVKPQVERCYSGDSFVFQTILLAAKGLLMILGCFLAWETRHVNVPALNDSKYIGLSVYIVVVVSTLGISLALILQDSINQAYALSTFLIFISTTVTLCLVFVPKVCFLRDT</sequence>
<dbReference type="PROSITE" id="PS50259">
    <property type="entry name" value="G_PROTEIN_RECEP_F3_4"/>
    <property type="match status" value="1"/>
</dbReference>
<comment type="subcellular location">
    <subcellularLocation>
        <location evidence="1">Membrane</location>
        <topology evidence="1">Multi-pass membrane protein</topology>
    </subcellularLocation>
</comment>
<evidence type="ECO:0000259" key="10">
    <source>
        <dbReference type="PROSITE" id="PS50259"/>
    </source>
</evidence>
<evidence type="ECO:0000256" key="1">
    <source>
        <dbReference type="ARBA" id="ARBA00004141"/>
    </source>
</evidence>
<keyword evidence="7" id="KW-0325">Glycoprotein</keyword>
<keyword evidence="2 9" id="KW-0812">Transmembrane</keyword>
<dbReference type="InterPro" id="IPR001828">
    <property type="entry name" value="ANF_lig-bd_rcpt"/>
</dbReference>
<name>A0A0N4VAQ2_ENTVE</name>
<dbReference type="PANTHER" id="PTHR10519:SF74">
    <property type="entry name" value="GAMMA-AMINOBUTYRIC ACID TYPE B RECEPTOR SUBUNIT 2"/>
    <property type="match status" value="1"/>
</dbReference>
<keyword evidence="12" id="KW-1185">Reference proteome</keyword>
<dbReference type="WBParaSite" id="EVEC_0000756701-mRNA-1">
    <property type="protein sequence ID" value="EVEC_0000756701-mRNA-1"/>
    <property type="gene ID" value="EVEC_0000756701"/>
</dbReference>
<evidence type="ECO:0000313" key="11">
    <source>
        <dbReference type="EMBL" id="VDD92318.1"/>
    </source>
</evidence>
<evidence type="ECO:0000256" key="6">
    <source>
        <dbReference type="ARBA" id="ARBA00023170"/>
    </source>
</evidence>
<evidence type="ECO:0000256" key="8">
    <source>
        <dbReference type="ARBA" id="ARBA00023224"/>
    </source>
</evidence>
<accession>A0A0N4VAQ2</accession>
<dbReference type="PRINTS" id="PR01177">
    <property type="entry name" value="GABAB1RECPTR"/>
</dbReference>
<feature type="transmembrane region" description="Helical" evidence="9">
    <location>
        <begin position="219"/>
        <end position="238"/>
    </location>
</feature>
<keyword evidence="6" id="KW-0675">Receptor</keyword>
<proteinExistence type="predicted"/>
<dbReference type="Pfam" id="PF01094">
    <property type="entry name" value="ANF_receptor"/>
    <property type="match status" value="1"/>
</dbReference>
<feature type="transmembrane region" description="Helical" evidence="9">
    <location>
        <begin position="315"/>
        <end position="337"/>
    </location>
</feature>
<dbReference type="PANTHER" id="PTHR10519">
    <property type="entry name" value="GABA-B RECEPTOR"/>
    <property type="match status" value="1"/>
</dbReference>
<dbReference type="Pfam" id="PF00003">
    <property type="entry name" value="7tm_3"/>
    <property type="match status" value="1"/>
</dbReference>
<dbReference type="Gene3D" id="3.40.50.2300">
    <property type="match status" value="2"/>
</dbReference>
<dbReference type="GO" id="GO:0007214">
    <property type="term" value="P:gamma-aminobutyric acid signaling pathway"/>
    <property type="evidence" value="ECO:0007669"/>
    <property type="project" value="TreeGrafter"/>
</dbReference>
<feature type="transmembrane region" description="Helical" evidence="9">
    <location>
        <begin position="259"/>
        <end position="280"/>
    </location>
</feature>
<dbReference type="OrthoDB" id="2150267at2759"/>
<feature type="transmembrane region" description="Helical" evidence="9">
    <location>
        <begin position="381"/>
        <end position="402"/>
    </location>
</feature>
<keyword evidence="5 9" id="KW-0472">Membrane</keyword>
<feature type="domain" description="G-protein coupled receptors family 3 profile" evidence="10">
    <location>
        <begin position="215"/>
        <end position="405"/>
    </location>
</feature>
<evidence type="ECO:0000313" key="13">
    <source>
        <dbReference type="WBParaSite" id="EVEC_0000756701-mRNA-1"/>
    </source>
</evidence>
<keyword evidence="3 9" id="KW-1133">Transmembrane helix</keyword>
<dbReference type="GO" id="GO:0038039">
    <property type="term" value="C:G protein-coupled receptor heterodimeric complex"/>
    <property type="evidence" value="ECO:0007669"/>
    <property type="project" value="TreeGrafter"/>
</dbReference>
<evidence type="ECO:0000256" key="9">
    <source>
        <dbReference type="SAM" id="Phobius"/>
    </source>
</evidence>
<evidence type="ECO:0000256" key="5">
    <source>
        <dbReference type="ARBA" id="ARBA00023136"/>
    </source>
</evidence>
<dbReference type="InterPro" id="IPR002455">
    <property type="entry name" value="GPCR3_GABA-B"/>
</dbReference>
<dbReference type="GO" id="GO:0004965">
    <property type="term" value="F:G protein-coupled GABA receptor activity"/>
    <property type="evidence" value="ECO:0007669"/>
    <property type="project" value="InterPro"/>
</dbReference>
<dbReference type="InterPro" id="IPR028082">
    <property type="entry name" value="Peripla_BP_I"/>
</dbReference>
<gene>
    <name evidence="11" type="ORF">EVEC_LOCUS7069</name>
</gene>
<organism evidence="13">
    <name type="scientific">Enterobius vermicularis</name>
    <name type="common">Human pinworm</name>
    <dbReference type="NCBI Taxonomy" id="51028"/>
    <lineage>
        <taxon>Eukaryota</taxon>
        <taxon>Metazoa</taxon>
        <taxon>Ecdysozoa</taxon>
        <taxon>Nematoda</taxon>
        <taxon>Chromadorea</taxon>
        <taxon>Rhabditida</taxon>
        <taxon>Spirurina</taxon>
        <taxon>Oxyuridomorpha</taxon>
        <taxon>Oxyuroidea</taxon>
        <taxon>Oxyuridae</taxon>
        <taxon>Enterobius</taxon>
    </lineage>
</organism>
<evidence type="ECO:0000256" key="2">
    <source>
        <dbReference type="ARBA" id="ARBA00022692"/>
    </source>
</evidence>
<reference evidence="13" key="1">
    <citation type="submission" date="2016-04" db="UniProtKB">
        <authorList>
            <consortium name="WormBaseParasite"/>
        </authorList>
    </citation>
    <scope>IDENTIFICATION</scope>
</reference>